<evidence type="ECO:0000256" key="6">
    <source>
        <dbReference type="ARBA" id="ARBA00044538"/>
    </source>
</evidence>
<dbReference type="Proteomes" id="UP000240974">
    <property type="component" value="Unassembled WGS sequence"/>
</dbReference>
<accession>A0A2T3G077</accession>
<evidence type="ECO:0000256" key="5">
    <source>
        <dbReference type="ARBA" id="ARBA00044503"/>
    </source>
</evidence>
<dbReference type="RefSeq" id="WP_107029926.1">
    <property type="nucleotide sequence ID" value="NZ_AP024085.1"/>
</dbReference>
<evidence type="ECO:0000313" key="9">
    <source>
        <dbReference type="EMBL" id="PST40937.1"/>
    </source>
</evidence>
<evidence type="ECO:0000313" key="8">
    <source>
        <dbReference type="EMBL" id="MCQ5061945.1"/>
    </source>
</evidence>
<keyword evidence="3" id="KW-0378">Hydrolase</keyword>
<dbReference type="GO" id="GO:0006508">
    <property type="term" value="P:proteolysis"/>
    <property type="evidence" value="ECO:0007669"/>
    <property type="project" value="UniProtKB-KW"/>
</dbReference>
<protein>
    <recommendedName>
        <fullName evidence="6">Ribosomal processing cysteine protease Prp</fullName>
    </recommendedName>
</protein>
<dbReference type="Pfam" id="PF04327">
    <property type="entry name" value="Peptidase_Prp"/>
    <property type="match status" value="1"/>
</dbReference>
<dbReference type="SUPFAM" id="SSF118010">
    <property type="entry name" value="TM1457-like"/>
    <property type="match status" value="1"/>
</dbReference>
<evidence type="ECO:0000256" key="3">
    <source>
        <dbReference type="ARBA" id="ARBA00022801"/>
    </source>
</evidence>
<keyword evidence="1" id="KW-0690">Ribosome biogenesis</keyword>
<dbReference type="EMBL" id="AP024085">
    <property type="protein sequence ID" value="BCL57144.1"/>
    <property type="molecule type" value="Genomic_DNA"/>
</dbReference>
<comment type="similarity">
    <text evidence="5">Belongs to the Prp family.</text>
</comment>
<reference evidence="8" key="4">
    <citation type="submission" date="2022-06" db="EMBL/GenBank/DDBJ databases">
        <title>Isolation of gut microbiota from human fecal samples.</title>
        <authorList>
            <person name="Pamer E.G."/>
            <person name="Barat B."/>
            <person name="Waligurski E."/>
            <person name="Medina S."/>
            <person name="Paddock L."/>
            <person name="Mostad J."/>
        </authorList>
    </citation>
    <scope>NUCLEOTIDE SEQUENCE</scope>
    <source>
        <strain evidence="8">DFI.6.24</strain>
    </source>
</reference>
<reference evidence="11" key="3">
    <citation type="submission" date="2020-09" db="EMBL/GenBank/DDBJ databases">
        <title>Complete genome sequencing of Faecalibacillus intestinalis strain 14EGH31.</title>
        <authorList>
            <person name="Sakamoto M."/>
            <person name="Murakami T."/>
            <person name="Mori H."/>
        </authorList>
    </citation>
    <scope>NUCLEOTIDE SEQUENCE [LARGE SCALE GENOMIC DNA]</scope>
    <source>
        <strain evidence="11">14EGH31</strain>
    </source>
</reference>
<keyword evidence="2 9" id="KW-0645">Protease</keyword>
<evidence type="ECO:0000313" key="11">
    <source>
        <dbReference type="Proteomes" id="UP000593842"/>
    </source>
</evidence>
<dbReference type="GO" id="GO:0042254">
    <property type="term" value="P:ribosome biogenesis"/>
    <property type="evidence" value="ECO:0007669"/>
    <property type="project" value="UniProtKB-KW"/>
</dbReference>
<evidence type="ECO:0000313" key="7">
    <source>
        <dbReference type="EMBL" id="BCL57144.1"/>
    </source>
</evidence>
<dbReference type="EMBL" id="JANGBO010000007">
    <property type="protein sequence ID" value="MCQ5061945.1"/>
    <property type="molecule type" value="Genomic_DNA"/>
</dbReference>
<evidence type="ECO:0000256" key="2">
    <source>
        <dbReference type="ARBA" id="ARBA00022670"/>
    </source>
</evidence>
<dbReference type="KEGG" id="fit:Fi14EGH31_08560"/>
<evidence type="ECO:0000256" key="4">
    <source>
        <dbReference type="ARBA" id="ARBA00022807"/>
    </source>
</evidence>
<evidence type="ECO:0000313" key="10">
    <source>
        <dbReference type="Proteomes" id="UP000240974"/>
    </source>
</evidence>
<reference evidence="7" key="2">
    <citation type="journal article" date="2020" name="Microbiol. Resour. Announc.">
        <title>Complete Genome Sequence of Faecalibacillus intestinalis JCM 34082, Isolated from Feces from a Healthy Japanese Female.</title>
        <authorList>
            <person name="Sakamoto M."/>
            <person name="Ikeyama N."/>
            <person name="Toyoda A."/>
            <person name="Murakami T."/>
            <person name="Mori H."/>
            <person name="Ohkuma M."/>
        </authorList>
    </citation>
    <scope>NUCLEOTIDE SEQUENCE</scope>
    <source>
        <strain evidence="7">14EGH31</strain>
    </source>
</reference>
<dbReference type="InterPro" id="IPR007422">
    <property type="entry name" value="Peptidase_Prp"/>
</dbReference>
<gene>
    <name evidence="9" type="ORF">C7U54_07940</name>
    <name evidence="7" type="ORF">Fi14EGH31_08560</name>
    <name evidence="8" type="ORF">NE542_08960</name>
</gene>
<dbReference type="EMBL" id="PYLQ01000009">
    <property type="protein sequence ID" value="PST40937.1"/>
    <property type="molecule type" value="Genomic_DNA"/>
</dbReference>
<dbReference type="CDD" id="cd16332">
    <property type="entry name" value="Prp-like"/>
    <property type="match status" value="1"/>
</dbReference>
<name>A0A2T3G077_9FIRM</name>
<organism evidence="9 10">
    <name type="scientific">Faecalibacillus intestinalis</name>
    <dbReference type="NCBI Taxonomy" id="1982626"/>
    <lineage>
        <taxon>Bacteria</taxon>
        <taxon>Bacillati</taxon>
        <taxon>Bacillota</taxon>
        <taxon>Erysipelotrichia</taxon>
        <taxon>Erysipelotrichales</taxon>
        <taxon>Coprobacillaceae</taxon>
        <taxon>Faecalibacillus</taxon>
    </lineage>
</organism>
<dbReference type="Gene3D" id="3.30.70.1490">
    <property type="entry name" value="Cysteine protease Prp"/>
    <property type="match status" value="1"/>
</dbReference>
<reference evidence="9 10" key="1">
    <citation type="journal article" date="2019" name="Int. J. Syst. Evol. Microbiol.">
        <title>Faecalibacillus intestinalis gen. nov., sp. nov. and Faecalibacillus faecis sp. nov., isolated from human faeces.</title>
        <authorList>
            <person name="Seo B."/>
            <person name="Jeon K."/>
            <person name="Baek I."/>
            <person name="Lee Y.M."/>
            <person name="Baek K."/>
            <person name="Ko G."/>
        </authorList>
    </citation>
    <scope>NUCLEOTIDE SEQUENCE [LARGE SCALE GENOMIC DNA]</scope>
    <source>
        <strain evidence="9 10">SNUG30099</strain>
    </source>
</reference>
<sequence length="107" mass="12179">MIKVQIKRNNKYITQIKIKGHAQFGEYGKDLVCAGVSAVATGICNTLAKKGFLEEKKCAIILKNGNIMIDVYENDEVMQVILETLVISLESFTEDYHQYIKITYEEE</sequence>
<dbReference type="PANTHER" id="PTHR39178:SF1">
    <property type="entry name" value="RIBOSOMAL-PROCESSING CYSTEINE PROTEASE PRP"/>
    <property type="match status" value="1"/>
</dbReference>
<dbReference type="Proteomes" id="UP001204814">
    <property type="component" value="Unassembled WGS sequence"/>
</dbReference>
<evidence type="ECO:0000256" key="1">
    <source>
        <dbReference type="ARBA" id="ARBA00022517"/>
    </source>
</evidence>
<keyword evidence="10" id="KW-1185">Reference proteome</keyword>
<dbReference type="PANTHER" id="PTHR39178">
    <property type="entry name" value="HYPOTHETICAL RIBOSOME-ASSOCIATED PROTEIN"/>
    <property type="match status" value="1"/>
</dbReference>
<dbReference type="GO" id="GO:0008234">
    <property type="term" value="F:cysteine-type peptidase activity"/>
    <property type="evidence" value="ECO:0007669"/>
    <property type="project" value="UniProtKB-KW"/>
</dbReference>
<dbReference type="AlphaFoldDB" id="A0A2T3G077"/>
<keyword evidence="4" id="KW-0788">Thiol protease</keyword>
<dbReference type="GeneID" id="70579296"/>
<proteinExistence type="inferred from homology"/>
<dbReference type="InterPro" id="IPR036764">
    <property type="entry name" value="Peptidase_Prp_sf"/>
</dbReference>
<dbReference type="Proteomes" id="UP000593842">
    <property type="component" value="Chromosome"/>
</dbReference>